<keyword evidence="3" id="KW-1185">Reference proteome</keyword>
<dbReference type="GeneID" id="56079309"/>
<gene>
    <name evidence="2" type="ORF">HZS55_15560</name>
</gene>
<dbReference type="Proteomes" id="UP000509667">
    <property type="component" value="Chromosome"/>
</dbReference>
<protein>
    <submittedName>
        <fullName evidence="2">Uncharacterized protein</fullName>
    </submittedName>
</protein>
<reference evidence="2 3" key="1">
    <citation type="submission" date="2020-07" db="EMBL/GenBank/DDBJ databases">
        <title>Halosimplex pelagicum sp. nov. and Halosimplex rubrum sp. nov., isolated from salted brown alga Laminaria, and emended description of the genus Halosimplex.</title>
        <authorList>
            <person name="Cui H."/>
        </authorList>
    </citation>
    <scope>NUCLEOTIDE SEQUENCE [LARGE SCALE GENOMIC DNA]</scope>
    <source>
        <strain evidence="2 3">R27</strain>
    </source>
</reference>
<dbReference type="EMBL" id="CP058910">
    <property type="protein sequence ID" value="QLH75774.1"/>
    <property type="molecule type" value="Genomic_DNA"/>
</dbReference>
<dbReference type="AlphaFoldDB" id="A0A7D5TLD0"/>
<evidence type="ECO:0000313" key="2">
    <source>
        <dbReference type="EMBL" id="QLH75774.1"/>
    </source>
</evidence>
<proteinExistence type="predicted"/>
<organism evidence="2 3">
    <name type="scientific">Halosimplex rubrum</name>
    <dbReference type="NCBI Taxonomy" id="869889"/>
    <lineage>
        <taxon>Archaea</taxon>
        <taxon>Methanobacteriati</taxon>
        <taxon>Methanobacteriota</taxon>
        <taxon>Stenosarchaea group</taxon>
        <taxon>Halobacteria</taxon>
        <taxon>Halobacteriales</taxon>
        <taxon>Haloarculaceae</taxon>
        <taxon>Halosimplex</taxon>
    </lineage>
</organism>
<feature type="region of interest" description="Disordered" evidence="1">
    <location>
        <begin position="1"/>
        <end position="27"/>
    </location>
</feature>
<evidence type="ECO:0000313" key="3">
    <source>
        <dbReference type="Proteomes" id="UP000509667"/>
    </source>
</evidence>
<name>A0A7D5TLD0_9EURY</name>
<dbReference type="KEGG" id="hrr:HZS55_15560"/>
<dbReference type="OrthoDB" id="204433at2157"/>
<evidence type="ECO:0000256" key="1">
    <source>
        <dbReference type="SAM" id="MobiDB-lite"/>
    </source>
</evidence>
<sequence length="64" mass="6852">MEATDESAAGGRPRVDEIDGDAQPDFSDCPEIAAHSATETRTVFVEADNGDGWIATDLTVEIRE</sequence>
<accession>A0A7D5TLD0</accession>
<dbReference type="RefSeq" id="WP_179907686.1">
    <property type="nucleotide sequence ID" value="NZ_CP058910.1"/>
</dbReference>